<keyword evidence="2 10" id="KW-0575">Peroxidase</keyword>
<evidence type="ECO:0000259" key="8">
    <source>
        <dbReference type="Pfam" id="PF04261"/>
    </source>
</evidence>
<evidence type="ECO:0000256" key="1">
    <source>
        <dbReference type="ARBA" id="ARBA00001970"/>
    </source>
</evidence>
<comment type="similarity">
    <text evidence="6">Belongs to the DyP-type peroxidase family.</text>
</comment>
<dbReference type="RefSeq" id="WP_191840003.1">
    <property type="nucleotide sequence ID" value="NZ_BAAALB010000023.1"/>
</dbReference>
<gene>
    <name evidence="10" type="ORF">Cch02nite_34240</name>
</gene>
<feature type="region of interest" description="Disordered" evidence="7">
    <location>
        <begin position="350"/>
        <end position="373"/>
    </location>
</feature>
<accession>A0A8J3NRI4</accession>
<feature type="domain" description="Dyp-type peroxidase C-terminal" evidence="9">
    <location>
        <begin position="138"/>
        <end position="302"/>
    </location>
</feature>
<dbReference type="Proteomes" id="UP000619293">
    <property type="component" value="Unassembled WGS sequence"/>
</dbReference>
<dbReference type="PROSITE" id="PS51404">
    <property type="entry name" value="DYP_PEROXIDASE"/>
    <property type="match status" value="1"/>
</dbReference>
<dbReference type="GO" id="GO:0004601">
    <property type="term" value="F:peroxidase activity"/>
    <property type="evidence" value="ECO:0007669"/>
    <property type="project" value="UniProtKB-KW"/>
</dbReference>
<dbReference type="GO" id="GO:0005829">
    <property type="term" value="C:cytosol"/>
    <property type="evidence" value="ECO:0007669"/>
    <property type="project" value="TreeGrafter"/>
</dbReference>
<dbReference type="AlphaFoldDB" id="A0A8J3NRI4"/>
<evidence type="ECO:0000256" key="6">
    <source>
        <dbReference type="ARBA" id="ARBA00025737"/>
    </source>
</evidence>
<dbReference type="NCBIfam" id="TIGR01413">
    <property type="entry name" value="Dyp_perox_fam"/>
    <property type="match status" value="1"/>
</dbReference>
<name>A0A8J3NRI4_9ACTN</name>
<dbReference type="EMBL" id="BONG01000019">
    <property type="protein sequence ID" value="GIF89980.1"/>
    <property type="molecule type" value="Genomic_DNA"/>
</dbReference>
<evidence type="ECO:0000256" key="2">
    <source>
        <dbReference type="ARBA" id="ARBA00022559"/>
    </source>
</evidence>
<feature type="domain" description="Dyp-type peroxidase N-terminal" evidence="8">
    <location>
        <begin position="7"/>
        <end position="135"/>
    </location>
</feature>
<evidence type="ECO:0000256" key="3">
    <source>
        <dbReference type="ARBA" id="ARBA00022723"/>
    </source>
</evidence>
<dbReference type="InterPro" id="IPR006314">
    <property type="entry name" value="Dyp_peroxidase"/>
</dbReference>
<dbReference type="InterPro" id="IPR011008">
    <property type="entry name" value="Dimeric_a/b-barrel"/>
</dbReference>
<evidence type="ECO:0000256" key="4">
    <source>
        <dbReference type="ARBA" id="ARBA00023002"/>
    </source>
</evidence>
<dbReference type="InterPro" id="IPR048327">
    <property type="entry name" value="Dyp_perox_N"/>
</dbReference>
<organism evidence="10 11">
    <name type="scientific">Catellatospora chokoriensis</name>
    <dbReference type="NCBI Taxonomy" id="310353"/>
    <lineage>
        <taxon>Bacteria</taxon>
        <taxon>Bacillati</taxon>
        <taxon>Actinomycetota</taxon>
        <taxon>Actinomycetes</taxon>
        <taxon>Micromonosporales</taxon>
        <taxon>Micromonosporaceae</taxon>
        <taxon>Catellatospora</taxon>
    </lineage>
</organism>
<keyword evidence="4" id="KW-0560">Oxidoreductase</keyword>
<keyword evidence="3" id="KW-0479">Metal-binding</keyword>
<proteinExistence type="inferred from homology"/>
<dbReference type="SUPFAM" id="SSF54909">
    <property type="entry name" value="Dimeric alpha+beta barrel"/>
    <property type="match status" value="1"/>
</dbReference>
<evidence type="ECO:0000313" key="11">
    <source>
        <dbReference type="Proteomes" id="UP000619293"/>
    </source>
</evidence>
<dbReference type="Pfam" id="PF04261">
    <property type="entry name" value="Dyp_perox_N"/>
    <property type="match status" value="1"/>
</dbReference>
<dbReference type="InterPro" id="IPR048328">
    <property type="entry name" value="Dyp_perox_C"/>
</dbReference>
<reference evidence="10 11" key="1">
    <citation type="submission" date="2021-01" db="EMBL/GenBank/DDBJ databases">
        <title>Whole genome shotgun sequence of Catellatospora chokoriensis NBRC 107358.</title>
        <authorList>
            <person name="Komaki H."/>
            <person name="Tamura T."/>
        </authorList>
    </citation>
    <scope>NUCLEOTIDE SEQUENCE [LARGE SCALE GENOMIC DNA]</scope>
    <source>
        <strain evidence="10 11">NBRC 107358</strain>
    </source>
</reference>
<dbReference type="GO" id="GO:0046872">
    <property type="term" value="F:metal ion binding"/>
    <property type="evidence" value="ECO:0007669"/>
    <property type="project" value="UniProtKB-KW"/>
</dbReference>
<evidence type="ECO:0000259" key="9">
    <source>
        <dbReference type="Pfam" id="PF20628"/>
    </source>
</evidence>
<dbReference type="Pfam" id="PF20628">
    <property type="entry name" value="Dyp_perox_C"/>
    <property type="match status" value="1"/>
</dbReference>
<evidence type="ECO:0000256" key="7">
    <source>
        <dbReference type="SAM" id="MobiDB-lite"/>
    </source>
</evidence>
<keyword evidence="5" id="KW-0408">Iron</keyword>
<comment type="cofactor">
    <cofactor evidence="1">
        <name>heme b</name>
        <dbReference type="ChEBI" id="CHEBI:60344"/>
    </cofactor>
</comment>
<evidence type="ECO:0000256" key="5">
    <source>
        <dbReference type="ARBA" id="ARBA00023004"/>
    </source>
</evidence>
<dbReference type="PANTHER" id="PTHR30521:SF0">
    <property type="entry name" value="DYP-TYPE PEROXIDASE FAMILY PROTEIN"/>
    <property type="match status" value="1"/>
</dbReference>
<evidence type="ECO:0000313" key="10">
    <source>
        <dbReference type="EMBL" id="GIF89980.1"/>
    </source>
</evidence>
<comment type="caution">
    <text evidence="10">The sequence shown here is derived from an EMBL/GenBank/DDBJ whole genome shotgun (WGS) entry which is preliminary data.</text>
</comment>
<sequence>MGSVESQPVLTGITEAAVFLVVTVRDGAEEDVRDLLGDVSSLARAVGFRVPDGQLQCVVGIGSLLWDRLFGGPRPAGLHPFREIAGPRHVAVATPGDLLFHLRARRMDLCFELAKQVMARLAGRVDVVDETHGFKYFDERDLLGFVDGTENPTGNAAARAALIGDEDPGFTGGSYVIVQKYLHDMAAWNAISVAEQERVIGRTKLDDIEFPDEAKPADSHLTLNTITDDDGTEHKIVRDNMPFGSAGEGEFGTYFIGYAGQVEITEQMLQNMFIGKPPGTTDRILDFSTAVSGSLFFVPSADLLDDLPPPAGSAGVPAAEPARAEPVAAAPVELGPVGVPGALAVPAGATPVPAEIGPGDSSLGIGSLKGSRA</sequence>
<dbReference type="GO" id="GO:0020037">
    <property type="term" value="F:heme binding"/>
    <property type="evidence" value="ECO:0007669"/>
    <property type="project" value="InterPro"/>
</dbReference>
<protein>
    <submittedName>
        <fullName evidence="10">Peroxidase</fullName>
    </submittedName>
</protein>
<keyword evidence="11" id="KW-1185">Reference proteome</keyword>
<dbReference type="PANTHER" id="PTHR30521">
    <property type="entry name" value="DEFERROCHELATASE/PEROXIDASE"/>
    <property type="match status" value="1"/>
</dbReference>